<dbReference type="InterPro" id="IPR003593">
    <property type="entry name" value="AAA+_ATPase"/>
</dbReference>
<evidence type="ECO:0000256" key="4">
    <source>
        <dbReference type="ARBA" id="ARBA00022840"/>
    </source>
</evidence>
<evidence type="ECO:0000256" key="5">
    <source>
        <dbReference type="ARBA" id="ARBA00022970"/>
    </source>
</evidence>
<sequence length="240" mass="25913">MLEVTGLSVAYGGLRALSDVSLAVGEGQFITVVGPNGAGKSTLFKTISGIVPPQGGGIRFCGEDLLARPASDRAHLGIAHVPEGRQVFKSLTVRENIEMGAFPEAGRRHYARTLERIHALFPILEQRHAQLAGTLSGGEQQMLAIARGLASGPRLLMLDEPSMGLAPAVADMIFDRISQIHREDGLTILLVEQRVAEALELCDRGYVLETGRIVLDGPYQTLMNDDRVRRSYLGIGDEES</sequence>
<name>A0A9X0QUW3_9PROT</name>
<dbReference type="Pfam" id="PF00005">
    <property type="entry name" value="ABC_tran"/>
    <property type="match status" value="1"/>
</dbReference>
<evidence type="ECO:0000256" key="2">
    <source>
        <dbReference type="ARBA" id="ARBA00022448"/>
    </source>
</evidence>
<keyword evidence="4 7" id="KW-0067">ATP-binding</keyword>
<evidence type="ECO:0000256" key="1">
    <source>
        <dbReference type="ARBA" id="ARBA00005417"/>
    </source>
</evidence>
<keyword evidence="3" id="KW-0547">Nucleotide-binding</keyword>
<dbReference type="PANTHER" id="PTHR43820">
    <property type="entry name" value="HIGH-AFFINITY BRANCHED-CHAIN AMINO ACID TRANSPORT ATP-BINDING PROTEIN LIVF"/>
    <property type="match status" value="1"/>
</dbReference>
<feature type="domain" description="ABC transporter" evidence="6">
    <location>
        <begin position="2"/>
        <end position="235"/>
    </location>
</feature>
<dbReference type="InterPro" id="IPR003439">
    <property type="entry name" value="ABC_transporter-like_ATP-bd"/>
</dbReference>
<keyword evidence="2" id="KW-0813">Transport</keyword>
<evidence type="ECO:0000313" key="8">
    <source>
        <dbReference type="Proteomes" id="UP000600101"/>
    </source>
</evidence>
<dbReference type="GO" id="GO:0005524">
    <property type="term" value="F:ATP binding"/>
    <property type="evidence" value="ECO:0007669"/>
    <property type="project" value="UniProtKB-KW"/>
</dbReference>
<dbReference type="InterPro" id="IPR027417">
    <property type="entry name" value="P-loop_NTPase"/>
</dbReference>
<accession>A0A9X0QUW3</accession>
<dbReference type="AlphaFoldDB" id="A0A9X0QUW3"/>
<evidence type="ECO:0000256" key="3">
    <source>
        <dbReference type="ARBA" id="ARBA00022741"/>
    </source>
</evidence>
<dbReference type="Gene3D" id="3.40.50.300">
    <property type="entry name" value="P-loop containing nucleotide triphosphate hydrolases"/>
    <property type="match status" value="1"/>
</dbReference>
<dbReference type="GO" id="GO:0016887">
    <property type="term" value="F:ATP hydrolysis activity"/>
    <property type="evidence" value="ECO:0007669"/>
    <property type="project" value="InterPro"/>
</dbReference>
<keyword evidence="8" id="KW-1185">Reference proteome</keyword>
<evidence type="ECO:0000313" key="7">
    <source>
        <dbReference type="EMBL" id="MBC4014324.1"/>
    </source>
</evidence>
<dbReference type="InterPro" id="IPR052156">
    <property type="entry name" value="BCAA_Transport_ATP-bd_LivF"/>
</dbReference>
<dbReference type="RefSeq" id="WP_186769105.1">
    <property type="nucleotide sequence ID" value="NZ_JACOMF010000003.1"/>
</dbReference>
<dbReference type="CDD" id="cd03224">
    <property type="entry name" value="ABC_TM1139_LivF_branched"/>
    <property type="match status" value="1"/>
</dbReference>
<dbReference type="GO" id="GO:0015807">
    <property type="term" value="P:L-amino acid transport"/>
    <property type="evidence" value="ECO:0007669"/>
    <property type="project" value="TreeGrafter"/>
</dbReference>
<evidence type="ECO:0000259" key="6">
    <source>
        <dbReference type="PROSITE" id="PS50893"/>
    </source>
</evidence>
<protein>
    <submittedName>
        <fullName evidence="7">ABC transporter ATP-binding protein</fullName>
    </submittedName>
</protein>
<reference evidence="7" key="1">
    <citation type="submission" date="2020-08" db="EMBL/GenBank/DDBJ databases">
        <authorList>
            <person name="Hu Y."/>
            <person name="Nguyen S.V."/>
            <person name="Li F."/>
            <person name="Fanning S."/>
        </authorList>
    </citation>
    <scope>NUCLEOTIDE SEQUENCE</scope>
    <source>
        <strain evidence="7">SYSU D8009</strain>
    </source>
</reference>
<dbReference type="Proteomes" id="UP000600101">
    <property type="component" value="Unassembled WGS sequence"/>
</dbReference>
<dbReference type="InterPro" id="IPR017871">
    <property type="entry name" value="ABC_transporter-like_CS"/>
</dbReference>
<dbReference type="PROSITE" id="PS50893">
    <property type="entry name" value="ABC_TRANSPORTER_2"/>
    <property type="match status" value="1"/>
</dbReference>
<dbReference type="PROSITE" id="PS00211">
    <property type="entry name" value="ABC_TRANSPORTER_1"/>
    <property type="match status" value="1"/>
</dbReference>
<dbReference type="SUPFAM" id="SSF52540">
    <property type="entry name" value="P-loop containing nucleoside triphosphate hydrolases"/>
    <property type="match status" value="1"/>
</dbReference>
<keyword evidence="5" id="KW-0029">Amino-acid transport</keyword>
<comment type="similarity">
    <text evidence="1">Belongs to the ABC transporter superfamily.</text>
</comment>
<dbReference type="GO" id="GO:0015658">
    <property type="term" value="F:branched-chain amino acid transmembrane transporter activity"/>
    <property type="evidence" value="ECO:0007669"/>
    <property type="project" value="TreeGrafter"/>
</dbReference>
<organism evidence="7 8">
    <name type="scientific">Siccirubricoccus deserti</name>
    <dbReference type="NCBI Taxonomy" id="2013562"/>
    <lineage>
        <taxon>Bacteria</taxon>
        <taxon>Pseudomonadati</taxon>
        <taxon>Pseudomonadota</taxon>
        <taxon>Alphaproteobacteria</taxon>
        <taxon>Acetobacterales</taxon>
        <taxon>Roseomonadaceae</taxon>
        <taxon>Siccirubricoccus</taxon>
    </lineage>
</organism>
<dbReference type="SMART" id="SM00382">
    <property type="entry name" value="AAA"/>
    <property type="match status" value="1"/>
</dbReference>
<gene>
    <name evidence="7" type="ORF">H7965_03225</name>
</gene>
<comment type="caution">
    <text evidence="7">The sequence shown here is derived from an EMBL/GenBank/DDBJ whole genome shotgun (WGS) entry which is preliminary data.</text>
</comment>
<proteinExistence type="inferred from homology"/>
<dbReference type="PANTHER" id="PTHR43820:SF4">
    <property type="entry name" value="HIGH-AFFINITY BRANCHED-CHAIN AMINO ACID TRANSPORT ATP-BINDING PROTEIN LIVF"/>
    <property type="match status" value="1"/>
</dbReference>
<dbReference type="EMBL" id="JACOMF010000003">
    <property type="protein sequence ID" value="MBC4014324.1"/>
    <property type="molecule type" value="Genomic_DNA"/>
</dbReference>